<dbReference type="InterPro" id="IPR032466">
    <property type="entry name" value="Metal_Hydrolase"/>
</dbReference>
<evidence type="ECO:0000259" key="10">
    <source>
        <dbReference type="Pfam" id="PF07969"/>
    </source>
</evidence>
<organism evidence="11 12">
    <name type="scientific">Raineya orbicola</name>
    <dbReference type="NCBI Taxonomy" id="2016530"/>
    <lineage>
        <taxon>Bacteria</taxon>
        <taxon>Pseudomonadati</taxon>
        <taxon>Bacteroidota</taxon>
        <taxon>Cytophagia</taxon>
        <taxon>Cytophagales</taxon>
        <taxon>Raineyaceae</taxon>
        <taxon>Raineya</taxon>
    </lineage>
</organism>
<comment type="caution">
    <text evidence="11">The sequence shown here is derived from an EMBL/GenBank/DDBJ whole genome shotgun (WGS) entry which is preliminary data.</text>
</comment>
<gene>
    <name evidence="11" type="ORF">Rain11_2600</name>
</gene>
<evidence type="ECO:0000256" key="7">
    <source>
        <dbReference type="ARBA" id="ARBA00022833"/>
    </source>
</evidence>
<dbReference type="PANTHER" id="PTHR42752:SF1">
    <property type="entry name" value="IMIDAZOLONEPROPIONASE-RELATED"/>
    <property type="match status" value="1"/>
</dbReference>
<evidence type="ECO:0000256" key="2">
    <source>
        <dbReference type="ARBA" id="ARBA00012864"/>
    </source>
</evidence>
<dbReference type="GO" id="GO:0019556">
    <property type="term" value="P:L-histidine catabolic process to glutamate and formamide"/>
    <property type="evidence" value="ECO:0007669"/>
    <property type="project" value="UniProtKB-UniRule"/>
</dbReference>
<dbReference type="OrthoDB" id="9776455at2"/>
<dbReference type="SUPFAM" id="SSF51338">
    <property type="entry name" value="Composite domain of metallo-dependent hydrolases"/>
    <property type="match status" value="2"/>
</dbReference>
<sequence>MEVLLGVFSQILTLRNLADKGKLEDEALEIISNGGIWVENGKIKKVGNFEQLAKEANNQEVEILEFPYADLVALPGFVDCHTHIAFAGNRAKDYALRIAGESYLNIAKAGGGILDSVRKTRQATENELIANTRQRADFLLRQGVTTIEVKSGYGLSVEEELKILRAIQRASLLTTADLVPTCLAAHTLPPEFSDKSAYLEHLANDLLPILLQENLCKRIDIFVEETAFPYQIAKDYLLKAKNLGFELTIHADQFTTGGSRLAVELNALSADHLEASQDIEIQMLAKSETVAVVLPGASLGLGMNFAPTRQLLDVGACVAISTDWNPGSAPMGDLLLQASVLAASQKLSTAETLAGITFRAAKALNLHHSKGRLQNGFSADIAIFPTKDYREILYWQGQMKPIIVWKNDKFVEFEVANK</sequence>
<keyword evidence="12" id="KW-1185">Reference proteome</keyword>
<dbReference type="Pfam" id="PF07969">
    <property type="entry name" value="Amidohydro_3"/>
    <property type="match status" value="1"/>
</dbReference>
<evidence type="ECO:0000256" key="6">
    <source>
        <dbReference type="ARBA" id="ARBA00022808"/>
    </source>
</evidence>
<accession>A0A2N3I2V4</accession>
<reference evidence="11 12" key="1">
    <citation type="submission" date="2017-06" db="EMBL/GenBank/DDBJ databases">
        <title>Raineya orbicola gen. nov., sp. nov. a slightly thermophilic bacterium of the phylum Bacteroidetes and the description of Raineyaceae fam. nov.</title>
        <authorList>
            <person name="Albuquerque L."/>
            <person name="Polonia A.R.M."/>
            <person name="Barroso C."/>
            <person name="Froufe H.J.C."/>
            <person name="Lage O."/>
            <person name="Lobo-Da-Cunha A."/>
            <person name="Egas C."/>
            <person name="Da Costa M.S."/>
        </authorList>
    </citation>
    <scope>NUCLEOTIDE SEQUENCE [LARGE SCALE GENOMIC DNA]</scope>
    <source>
        <strain evidence="11 12">SPSPC-11</strain>
    </source>
</reference>
<keyword evidence="3" id="KW-0963">Cytoplasm</keyword>
<name>A0A2N3I2V4_9BACT</name>
<evidence type="ECO:0000313" key="11">
    <source>
        <dbReference type="EMBL" id="PKQ64631.1"/>
    </source>
</evidence>
<keyword evidence="7" id="KW-0862">Zinc</keyword>
<proteinExistence type="predicted"/>
<dbReference type="RefSeq" id="WP_101359859.1">
    <property type="nucleotide sequence ID" value="NZ_NKXO01000066.1"/>
</dbReference>
<evidence type="ECO:0000256" key="5">
    <source>
        <dbReference type="ARBA" id="ARBA00022801"/>
    </source>
</evidence>
<evidence type="ECO:0000256" key="8">
    <source>
        <dbReference type="ARBA" id="ARBA00023004"/>
    </source>
</evidence>
<evidence type="ECO:0000256" key="4">
    <source>
        <dbReference type="ARBA" id="ARBA00022723"/>
    </source>
</evidence>
<dbReference type="EMBL" id="NKXO01000066">
    <property type="protein sequence ID" value="PKQ64631.1"/>
    <property type="molecule type" value="Genomic_DNA"/>
</dbReference>
<dbReference type="GO" id="GO:0050480">
    <property type="term" value="F:imidazolonepropionase activity"/>
    <property type="evidence" value="ECO:0007669"/>
    <property type="project" value="UniProtKB-UniRule"/>
</dbReference>
<keyword evidence="5" id="KW-0378">Hydrolase</keyword>
<protein>
    <recommendedName>
        <fullName evidence="2 9">Imidazolonepropionase</fullName>
        <ecNumber evidence="2 9">3.5.2.7</ecNumber>
    </recommendedName>
</protein>
<evidence type="ECO:0000256" key="1">
    <source>
        <dbReference type="ARBA" id="ARBA00005023"/>
    </source>
</evidence>
<dbReference type="NCBIfam" id="TIGR01224">
    <property type="entry name" value="hutI"/>
    <property type="match status" value="1"/>
</dbReference>
<evidence type="ECO:0000313" key="12">
    <source>
        <dbReference type="Proteomes" id="UP000233387"/>
    </source>
</evidence>
<dbReference type="InterPro" id="IPR005920">
    <property type="entry name" value="HutI"/>
</dbReference>
<keyword evidence="8" id="KW-0408">Iron</keyword>
<dbReference type="GO" id="GO:0046872">
    <property type="term" value="F:metal ion binding"/>
    <property type="evidence" value="ECO:0007669"/>
    <property type="project" value="UniProtKB-KW"/>
</dbReference>
<evidence type="ECO:0000256" key="3">
    <source>
        <dbReference type="ARBA" id="ARBA00022490"/>
    </source>
</evidence>
<dbReference type="Proteomes" id="UP000233387">
    <property type="component" value="Unassembled WGS sequence"/>
</dbReference>
<feature type="domain" description="Amidohydrolase 3" evidence="10">
    <location>
        <begin position="117"/>
        <end position="385"/>
    </location>
</feature>
<dbReference type="EC" id="3.5.2.7" evidence="2 9"/>
<dbReference type="InterPro" id="IPR013108">
    <property type="entry name" value="Amidohydro_3"/>
</dbReference>
<dbReference type="Gene3D" id="3.20.20.140">
    <property type="entry name" value="Metal-dependent hydrolases"/>
    <property type="match status" value="1"/>
</dbReference>
<keyword evidence="6" id="KW-0369">Histidine metabolism</keyword>
<keyword evidence="4" id="KW-0479">Metal-binding</keyword>
<dbReference type="Gene3D" id="2.30.40.10">
    <property type="entry name" value="Urease, subunit C, domain 1"/>
    <property type="match status" value="1"/>
</dbReference>
<dbReference type="AlphaFoldDB" id="A0A2N3I2V4"/>
<dbReference type="PANTHER" id="PTHR42752">
    <property type="entry name" value="IMIDAZOLONEPROPIONASE"/>
    <property type="match status" value="1"/>
</dbReference>
<dbReference type="GO" id="GO:0005737">
    <property type="term" value="C:cytoplasm"/>
    <property type="evidence" value="ECO:0007669"/>
    <property type="project" value="UniProtKB-UniRule"/>
</dbReference>
<dbReference type="InterPro" id="IPR011059">
    <property type="entry name" value="Metal-dep_hydrolase_composite"/>
</dbReference>
<evidence type="ECO:0000256" key="9">
    <source>
        <dbReference type="NCBIfam" id="TIGR01224"/>
    </source>
</evidence>
<dbReference type="SUPFAM" id="SSF51556">
    <property type="entry name" value="Metallo-dependent hydrolases"/>
    <property type="match status" value="1"/>
</dbReference>
<comment type="pathway">
    <text evidence="1">Amino-acid degradation.</text>
</comment>